<comment type="caution">
    <text evidence="1">The sequence shown here is derived from an EMBL/GenBank/DDBJ whole genome shotgun (WGS) entry which is preliminary data.</text>
</comment>
<name>A0A915ZZX2_9GLOM</name>
<dbReference type="AlphaFoldDB" id="A0A915ZZX2"/>
<gene>
    <name evidence="1" type="ORF">CHRIB12_LOCUS22919</name>
</gene>
<sequence>MISASVCKFFWLHFGFERSPALEFGYETGLQGRDAIPDSKSFFLGRRLGHETGLYKNERGIGLTSWTSSVNVYIWTFFFCRSASWNGLISPYRSFRILDDMIGFSFVIRLDLGSTDTCRTNFTLRYLLDEFYEPLALQIETPYSAVGQRFQGTPQKFINRYEISCHRYEKY</sequence>
<proteinExistence type="predicted"/>
<reference evidence="1" key="1">
    <citation type="submission" date="2020-05" db="EMBL/GenBank/DDBJ databases">
        <authorList>
            <person name="Rincon C."/>
            <person name="Sanders R I."/>
            <person name="Robbins C."/>
            <person name="Chaturvedi A."/>
        </authorList>
    </citation>
    <scope>NUCLEOTIDE SEQUENCE</scope>
    <source>
        <strain evidence="1">CHB12</strain>
    </source>
</reference>
<organism evidence="1 2">
    <name type="scientific">Rhizophagus irregularis</name>
    <dbReference type="NCBI Taxonomy" id="588596"/>
    <lineage>
        <taxon>Eukaryota</taxon>
        <taxon>Fungi</taxon>
        <taxon>Fungi incertae sedis</taxon>
        <taxon>Mucoromycota</taxon>
        <taxon>Glomeromycotina</taxon>
        <taxon>Glomeromycetes</taxon>
        <taxon>Glomerales</taxon>
        <taxon>Glomeraceae</taxon>
        <taxon>Rhizophagus</taxon>
    </lineage>
</organism>
<protein>
    <submittedName>
        <fullName evidence="1">Uncharacterized protein</fullName>
    </submittedName>
</protein>
<dbReference type="OrthoDB" id="10476250at2759"/>
<evidence type="ECO:0000313" key="2">
    <source>
        <dbReference type="Proteomes" id="UP000684084"/>
    </source>
</evidence>
<dbReference type="EMBL" id="CAGKOT010000083">
    <property type="protein sequence ID" value="CAB5393590.1"/>
    <property type="molecule type" value="Genomic_DNA"/>
</dbReference>
<evidence type="ECO:0000313" key="1">
    <source>
        <dbReference type="EMBL" id="CAB5393590.1"/>
    </source>
</evidence>
<accession>A0A915ZZX2</accession>
<dbReference type="Proteomes" id="UP000684084">
    <property type="component" value="Unassembled WGS sequence"/>
</dbReference>